<proteinExistence type="predicted"/>
<keyword evidence="3" id="KW-1185">Reference proteome</keyword>
<dbReference type="Pfam" id="PF01425">
    <property type="entry name" value="Amidase"/>
    <property type="match status" value="1"/>
</dbReference>
<reference evidence="2" key="2">
    <citation type="journal article" date="2022" name="Elife">
        <title>Obligate sexual reproduction of a homothallic fungus closely related to the Cryptococcus pathogenic species complex.</title>
        <authorList>
            <person name="Passer A.R."/>
            <person name="Clancey S.A."/>
            <person name="Shea T."/>
            <person name="David-Palma M."/>
            <person name="Averette A.F."/>
            <person name="Boekhout T."/>
            <person name="Porcel B.M."/>
            <person name="Nowrousian M."/>
            <person name="Cuomo C.A."/>
            <person name="Sun S."/>
            <person name="Heitman J."/>
            <person name="Coelho M.A."/>
        </authorList>
    </citation>
    <scope>NUCLEOTIDE SEQUENCE</scope>
    <source>
        <strain evidence="2">CBS 7841</strain>
    </source>
</reference>
<reference evidence="2" key="3">
    <citation type="submission" date="2024-01" db="EMBL/GenBank/DDBJ databases">
        <authorList>
            <person name="Coelho M.A."/>
            <person name="David-Palma M."/>
            <person name="Shea T."/>
            <person name="Sun S."/>
            <person name="Cuomo C.A."/>
            <person name="Heitman J."/>
        </authorList>
    </citation>
    <scope>NUCLEOTIDE SEQUENCE</scope>
    <source>
        <strain evidence="2">CBS 7841</strain>
    </source>
</reference>
<accession>A0A1E3HYP1</accession>
<dbReference type="InterPro" id="IPR023631">
    <property type="entry name" value="Amidase_dom"/>
</dbReference>
<sequence>MAHLNDGAATPSPRQTPKLLGDMTMFDFREGYDRGDFTCEQVIQTLINRIEELNPRFGAISIVNPDAMKIAKLRDNERRDGVPLGRLHGIPVLLKDVFLTTDAMPSTVGCSGLVGATPSFESELVRILRDEGAILFGKTVPTQWGNYRSNVMPAGWSAYGGQCRGIFGKDQNPCGSSTGSAVAVALGLAPIAFGTENAGSIASPARCAGIVGVKPTAGLISGHGVYALSKQQDSVGVLAKTVREAAMVLDVVAQKHKDTGQYTKVALSDVCSLPDDPHGQVAGIVPPMCNFAVVCDDSKALSGMRIAVPWDIIKCDEFVMEQFRLALHTMKMHGASVVEDVHFTRWSLSTTKMPHYETALQVDAIGNMDKFLGCFKENPNGLTTFRDVMAYTARTAVEENDLLGMDTWEQSREAVEKFPPGSEEYEMSVKLRKQMSTQIQELLDSYKCDVIVAPWWTDTSAPVAGCPQISVPLPAYPEGIKEERSANSRITVGPDIPTSIMFVGRRNDDATVIRTAHAFEQVTQHRKLFKPDFKSNVELPCARVTI</sequence>
<dbReference type="Proteomes" id="UP000094043">
    <property type="component" value="Chromosome 6"/>
</dbReference>
<dbReference type="AlphaFoldDB" id="A0A1E3HYP1"/>
<dbReference type="Gene3D" id="3.90.1300.10">
    <property type="entry name" value="Amidase signature (AS) domain"/>
    <property type="match status" value="1"/>
</dbReference>
<protein>
    <recommendedName>
        <fullName evidence="1">Amidase domain-containing protein</fullName>
    </recommendedName>
</protein>
<evidence type="ECO:0000313" key="2">
    <source>
        <dbReference type="EMBL" id="WVN90073.1"/>
    </source>
</evidence>
<dbReference type="InterPro" id="IPR036928">
    <property type="entry name" value="AS_sf"/>
</dbReference>
<reference evidence="2" key="1">
    <citation type="submission" date="2016-06" db="EMBL/GenBank/DDBJ databases">
        <authorList>
            <person name="Cuomo C."/>
            <person name="Litvintseva A."/>
            <person name="Heitman J."/>
            <person name="Chen Y."/>
            <person name="Sun S."/>
            <person name="Springer D."/>
            <person name="Dromer F."/>
            <person name="Young S."/>
            <person name="Zeng Q."/>
            <person name="Chapman S."/>
            <person name="Gujja S."/>
            <person name="Saif S."/>
            <person name="Birren B."/>
        </authorList>
    </citation>
    <scope>NUCLEOTIDE SEQUENCE</scope>
    <source>
        <strain evidence="2">CBS 7841</strain>
    </source>
</reference>
<gene>
    <name evidence="2" type="ORF">L203_105308</name>
</gene>
<name>A0A1E3HYP1_9TREE</name>
<dbReference type="GeneID" id="91089517"/>
<dbReference type="OrthoDB" id="6428749at2759"/>
<dbReference type="KEGG" id="cdep:91089517"/>
<dbReference type="SUPFAM" id="SSF75304">
    <property type="entry name" value="Amidase signature (AS) enzymes"/>
    <property type="match status" value="1"/>
</dbReference>
<dbReference type="PANTHER" id="PTHR42678:SF34">
    <property type="entry name" value="OS04G0183300 PROTEIN"/>
    <property type="match status" value="1"/>
</dbReference>
<dbReference type="RefSeq" id="XP_066070773.1">
    <property type="nucleotide sequence ID" value="XM_066214676.1"/>
</dbReference>
<feature type="domain" description="Amidase" evidence="1">
    <location>
        <begin position="42"/>
        <end position="455"/>
    </location>
</feature>
<dbReference type="PANTHER" id="PTHR42678">
    <property type="entry name" value="AMIDASE"/>
    <property type="match status" value="1"/>
</dbReference>
<dbReference type="EMBL" id="CP143789">
    <property type="protein sequence ID" value="WVN90073.1"/>
    <property type="molecule type" value="Genomic_DNA"/>
</dbReference>
<dbReference type="VEuPathDB" id="FungiDB:L203_05678"/>
<evidence type="ECO:0000313" key="3">
    <source>
        <dbReference type="Proteomes" id="UP000094043"/>
    </source>
</evidence>
<evidence type="ECO:0000259" key="1">
    <source>
        <dbReference type="Pfam" id="PF01425"/>
    </source>
</evidence>
<organism evidence="2 3">
    <name type="scientific">Cryptococcus depauperatus CBS 7841</name>
    <dbReference type="NCBI Taxonomy" id="1295531"/>
    <lineage>
        <taxon>Eukaryota</taxon>
        <taxon>Fungi</taxon>
        <taxon>Dikarya</taxon>
        <taxon>Basidiomycota</taxon>
        <taxon>Agaricomycotina</taxon>
        <taxon>Tremellomycetes</taxon>
        <taxon>Tremellales</taxon>
        <taxon>Cryptococcaceae</taxon>
        <taxon>Cryptococcus</taxon>
    </lineage>
</organism>